<keyword evidence="4 5" id="KW-0472">Membrane</keyword>
<reference evidence="6 8" key="2">
    <citation type="submission" date="2018-11" db="EMBL/GenBank/DDBJ databases">
        <authorList>
            <consortium name="Pathogen Informatics"/>
        </authorList>
    </citation>
    <scope>NUCLEOTIDE SEQUENCE [LARGE SCALE GENOMIC DNA]</scope>
</reference>
<evidence type="ECO:0000256" key="5">
    <source>
        <dbReference type="PIRNR" id="PIRNR017529"/>
    </source>
</evidence>
<feature type="transmembrane region" description="Helical" evidence="5">
    <location>
        <begin position="12"/>
        <end position="32"/>
    </location>
</feature>
<dbReference type="STRING" id="318479.A0A0N4U2T0"/>
<dbReference type="EMBL" id="UYYG01001152">
    <property type="protein sequence ID" value="VDN55393.1"/>
    <property type="molecule type" value="Genomic_DNA"/>
</dbReference>
<sequence length="269" mass="30398">MVISEIASNFNYFSLIIAYSFYGVVFIVGEIARRIVERFISPGNVLHCFLIEAIATAQMCTCVYENAIILRHYGAVGFFFVVASVLFLGGCVNRGAFISPLAPIELFFYQTIGIERFLALLSAELIGAYSAFRIARQLWYWSLDLSVDHILNYETSTFCSFTYKVPFALVLGFEIIACYLMRTIFSYVSVMNYKQYFIPPIISAFLTIALVIIGIPGLNPIVATSRWYGCDGLTTSWFITVYWTCPIIGWMASAIMQKRKSAVVEKKKE</sequence>
<dbReference type="Proteomes" id="UP000038040">
    <property type="component" value="Unplaced"/>
</dbReference>
<reference evidence="9" key="1">
    <citation type="submission" date="2017-02" db="UniProtKB">
        <authorList>
            <consortium name="WormBaseParasite"/>
        </authorList>
    </citation>
    <scope>IDENTIFICATION</scope>
</reference>
<keyword evidence="3 5" id="KW-1133">Transmembrane helix</keyword>
<feature type="transmembrane region" description="Helical" evidence="5">
    <location>
        <begin position="237"/>
        <end position="256"/>
    </location>
</feature>
<feature type="transmembrane region" description="Helical" evidence="5">
    <location>
        <begin position="75"/>
        <end position="96"/>
    </location>
</feature>
<dbReference type="InterPro" id="IPR023271">
    <property type="entry name" value="Aquaporin-like"/>
</dbReference>
<dbReference type="Gene3D" id="1.20.1080.10">
    <property type="entry name" value="Glycerol uptake facilitator protein"/>
    <property type="match status" value="1"/>
</dbReference>
<comment type="similarity">
    <text evidence="5">Belongs to the MIP/aquaporin (TC 1.A.8) family.</text>
</comment>
<dbReference type="GO" id="GO:0016020">
    <property type="term" value="C:membrane"/>
    <property type="evidence" value="ECO:0007669"/>
    <property type="project" value="UniProtKB-SubCell"/>
</dbReference>
<dbReference type="PANTHER" id="PTHR21191">
    <property type="entry name" value="AQUAPORIN"/>
    <property type="match status" value="1"/>
</dbReference>
<dbReference type="AlphaFoldDB" id="A0A0N4U2T0"/>
<keyword evidence="2 5" id="KW-0812">Transmembrane</keyword>
<evidence type="ECO:0000313" key="9">
    <source>
        <dbReference type="WBParaSite" id="DME_0000100601-mRNA-1"/>
    </source>
</evidence>
<evidence type="ECO:0000313" key="6">
    <source>
        <dbReference type="EMBL" id="VDN55393.1"/>
    </source>
</evidence>
<dbReference type="Proteomes" id="UP000274756">
    <property type="component" value="Unassembled WGS sequence"/>
</dbReference>
<dbReference type="SUPFAM" id="SSF81338">
    <property type="entry name" value="Aquaporin-like"/>
    <property type="match status" value="1"/>
</dbReference>
<accession>A0A0N4U2T0</accession>
<evidence type="ECO:0000256" key="4">
    <source>
        <dbReference type="ARBA" id="ARBA00023136"/>
    </source>
</evidence>
<protein>
    <recommendedName>
        <fullName evidence="5">Aquaporin</fullName>
    </recommendedName>
</protein>
<dbReference type="WBParaSite" id="DME_0000100601-mRNA-1">
    <property type="protein sequence ID" value="DME_0000100601-mRNA-1"/>
    <property type="gene ID" value="DME_0000100601"/>
</dbReference>
<dbReference type="GO" id="GO:0015267">
    <property type="term" value="F:channel activity"/>
    <property type="evidence" value="ECO:0007669"/>
    <property type="project" value="TreeGrafter"/>
</dbReference>
<evidence type="ECO:0000256" key="1">
    <source>
        <dbReference type="ARBA" id="ARBA00004141"/>
    </source>
</evidence>
<evidence type="ECO:0000256" key="3">
    <source>
        <dbReference type="ARBA" id="ARBA00022989"/>
    </source>
</evidence>
<dbReference type="PIRSF" id="PIRSF017529">
    <property type="entry name" value="Aquaporin_11/12"/>
    <property type="match status" value="1"/>
</dbReference>
<organism evidence="7 9">
    <name type="scientific">Dracunculus medinensis</name>
    <name type="common">Guinea worm</name>
    <dbReference type="NCBI Taxonomy" id="318479"/>
    <lineage>
        <taxon>Eukaryota</taxon>
        <taxon>Metazoa</taxon>
        <taxon>Ecdysozoa</taxon>
        <taxon>Nematoda</taxon>
        <taxon>Chromadorea</taxon>
        <taxon>Rhabditida</taxon>
        <taxon>Spirurina</taxon>
        <taxon>Dracunculoidea</taxon>
        <taxon>Dracunculidae</taxon>
        <taxon>Dracunculus</taxon>
    </lineage>
</organism>
<dbReference type="InterPro" id="IPR016697">
    <property type="entry name" value="Aquaporin_11/12"/>
</dbReference>
<feature type="transmembrane region" description="Helical" evidence="5">
    <location>
        <begin position="165"/>
        <end position="185"/>
    </location>
</feature>
<evidence type="ECO:0000313" key="8">
    <source>
        <dbReference type="Proteomes" id="UP000274756"/>
    </source>
</evidence>
<dbReference type="PRINTS" id="PR02023">
    <property type="entry name" value="AQUAPORIN10I"/>
</dbReference>
<gene>
    <name evidence="6" type="ORF">DME_LOCUS5366</name>
</gene>
<evidence type="ECO:0000256" key="2">
    <source>
        <dbReference type="ARBA" id="ARBA00022692"/>
    </source>
</evidence>
<feature type="transmembrane region" description="Helical" evidence="5">
    <location>
        <begin position="197"/>
        <end position="217"/>
    </location>
</feature>
<dbReference type="InterPro" id="IPR051883">
    <property type="entry name" value="AQP11/12_channel"/>
</dbReference>
<dbReference type="InterPro" id="IPR031145">
    <property type="entry name" value="Invert_Aqp-10"/>
</dbReference>
<dbReference type="PANTHER" id="PTHR21191:SF16">
    <property type="entry name" value="AQUAPORIN"/>
    <property type="match status" value="1"/>
</dbReference>
<evidence type="ECO:0000313" key="7">
    <source>
        <dbReference type="Proteomes" id="UP000038040"/>
    </source>
</evidence>
<keyword evidence="8" id="KW-1185">Reference proteome</keyword>
<comment type="subcellular location">
    <subcellularLocation>
        <location evidence="1">Membrane</location>
        <topology evidence="1">Multi-pass membrane protein</topology>
    </subcellularLocation>
</comment>
<name>A0A0N4U2T0_DRAME</name>
<dbReference type="GO" id="GO:0005737">
    <property type="term" value="C:cytoplasm"/>
    <property type="evidence" value="ECO:0007669"/>
    <property type="project" value="TreeGrafter"/>
</dbReference>
<dbReference type="OrthoDB" id="1580043at2759"/>
<proteinExistence type="inferred from homology"/>